<dbReference type="Proteomes" id="UP000538292">
    <property type="component" value="Unassembled WGS sequence"/>
</dbReference>
<comment type="caution">
    <text evidence="1">The sequence shown here is derived from an EMBL/GenBank/DDBJ whole genome shotgun (WGS) entry which is preliminary data.</text>
</comment>
<sequence>MFDSYKPIVIGMQICDLPHSYDSMYTYYQKVIKGLPGQLAQHGLVSDEPVYVSLAGGTPACNVGLLHAMHQSTDFRSTKTFIYSPRPAKGELQPPAVPVRIDTYLTANELVKNLDELLTGYHYGQVKDLISKLNLPIHEFLKDILTFLDVLLLRRNTRYAEALTKLKTIGHSELKNTAFFQECLGQINKLDKGIQAHDDRQFGWTSCSEFRQVLHEHYWKLVTLYQLEEYNEWAIGMMTFYENLLRIKATHLLGFDRKQPSLTPEEEKVQFHKKLCDLNNRSFNGKREYPIKRGEYQRIISDSAPKSMLCKRHSWVRKLEKIYKQRNNVVHQFGGLTKSDIENVFGESDNWKKLLRQALNREFQIQINENPLDLIHKQLLEWIHKRLVA</sequence>
<dbReference type="EMBL" id="JACEOL010000023">
    <property type="protein sequence ID" value="MBA4602058.1"/>
    <property type="molecule type" value="Genomic_DNA"/>
</dbReference>
<proteinExistence type="predicted"/>
<evidence type="ECO:0000313" key="1">
    <source>
        <dbReference type="EMBL" id="MBA4602058.1"/>
    </source>
</evidence>
<accession>A0A7W1XRN6</accession>
<dbReference type="AlphaFoldDB" id="A0A7W1XRN6"/>
<evidence type="ECO:0000313" key="2">
    <source>
        <dbReference type="Proteomes" id="UP000538292"/>
    </source>
</evidence>
<organism evidence="1 2">
    <name type="scientific">Thermoactinomyces mirandus</name>
    <dbReference type="NCBI Taxonomy" id="2756294"/>
    <lineage>
        <taxon>Bacteria</taxon>
        <taxon>Bacillati</taxon>
        <taxon>Bacillota</taxon>
        <taxon>Bacilli</taxon>
        <taxon>Bacillales</taxon>
        <taxon>Thermoactinomycetaceae</taxon>
        <taxon>Thermoactinomyces</taxon>
    </lineage>
</organism>
<keyword evidence="2" id="KW-1185">Reference proteome</keyword>
<protein>
    <submittedName>
        <fullName evidence="1">Uncharacterized protein</fullName>
    </submittedName>
</protein>
<reference evidence="1 2" key="1">
    <citation type="submission" date="2020-07" db="EMBL/GenBank/DDBJ databases">
        <title>Thermoactinomyces phylogeny.</title>
        <authorList>
            <person name="Dunlap C."/>
        </authorList>
    </citation>
    <scope>NUCLEOTIDE SEQUENCE [LARGE SCALE GENOMIC DNA]</scope>
    <source>
        <strain evidence="1 2">AMNI-1</strain>
    </source>
</reference>
<gene>
    <name evidence="1" type="ORF">H2C83_06950</name>
</gene>
<name>A0A7W1XRN6_9BACL</name>